<evidence type="ECO:0000256" key="1">
    <source>
        <dbReference type="SAM" id="Coils"/>
    </source>
</evidence>
<dbReference type="AlphaFoldDB" id="A0AAV9HKQ4"/>
<keyword evidence="2" id="KW-0472">Membrane</keyword>
<feature type="transmembrane region" description="Helical" evidence="2">
    <location>
        <begin position="12"/>
        <end position="32"/>
    </location>
</feature>
<reference evidence="3" key="1">
    <citation type="journal article" date="2023" name="Mol. Phylogenet. Evol.">
        <title>Genome-scale phylogeny and comparative genomics of the fungal order Sordariales.</title>
        <authorList>
            <person name="Hensen N."/>
            <person name="Bonometti L."/>
            <person name="Westerberg I."/>
            <person name="Brannstrom I.O."/>
            <person name="Guillou S."/>
            <person name="Cros-Aarteil S."/>
            <person name="Calhoun S."/>
            <person name="Haridas S."/>
            <person name="Kuo A."/>
            <person name="Mondo S."/>
            <person name="Pangilinan J."/>
            <person name="Riley R."/>
            <person name="LaButti K."/>
            <person name="Andreopoulos B."/>
            <person name="Lipzen A."/>
            <person name="Chen C."/>
            <person name="Yan M."/>
            <person name="Daum C."/>
            <person name="Ng V."/>
            <person name="Clum A."/>
            <person name="Steindorff A."/>
            <person name="Ohm R.A."/>
            <person name="Martin F."/>
            <person name="Silar P."/>
            <person name="Natvig D.O."/>
            <person name="Lalanne C."/>
            <person name="Gautier V."/>
            <person name="Ament-Velasquez S.L."/>
            <person name="Kruys A."/>
            <person name="Hutchinson M.I."/>
            <person name="Powell A.J."/>
            <person name="Barry K."/>
            <person name="Miller A.N."/>
            <person name="Grigoriev I.V."/>
            <person name="Debuchy R."/>
            <person name="Gladieux P."/>
            <person name="Hiltunen Thoren M."/>
            <person name="Johannesson H."/>
        </authorList>
    </citation>
    <scope>NUCLEOTIDE SEQUENCE</scope>
    <source>
        <strain evidence="3">PSN324</strain>
    </source>
</reference>
<keyword evidence="2" id="KW-1133">Transmembrane helix</keyword>
<sequence length="411" mass="46644">MSGPLETITFAASIISLITAVGALTSSVSLILDKAKGSTRTLERISGEMKTLSQVLKDVEEVLAEAKFSIPYRDPRNTVRMLALERTCGETKERFYRMAEILERFLRQRSRATVASRLRLVFLFATQEDNLMLNYQSLRDSASLARDLASDLKVELLLARVDASMATLLADEDDEHVDAKVEQVPATRDTQEGTTRQEDALKENKERGGFRKMARIGRQMVELSETGFTRSITLIIDTVDAVRNNDQSSISRYVQKEVKILSKLDTASDANLVSYDMLVQEGLREDLLVSIPADKRVELHGLDGAKCTPEWEVTLRWYKAKDMKRRQDKFLVVKEAPFEVLFSSDSSFRQLSDRSVLVSKERQKTKEEVLAEIKAEEDKRKKALERVEEEYREAEAKNRVPIRKNTGVVSP</sequence>
<keyword evidence="4" id="KW-1185">Reference proteome</keyword>
<feature type="coiled-coil region" evidence="1">
    <location>
        <begin position="366"/>
        <end position="397"/>
    </location>
</feature>
<keyword evidence="2" id="KW-0812">Transmembrane</keyword>
<organism evidence="3 4">
    <name type="scientific">Cladorrhinum samala</name>
    <dbReference type="NCBI Taxonomy" id="585594"/>
    <lineage>
        <taxon>Eukaryota</taxon>
        <taxon>Fungi</taxon>
        <taxon>Dikarya</taxon>
        <taxon>Ascomycota</taxon>
        <taxon>Pezizomycotina</taxon>
        <taxon>Sordariomycetes</taxon>
        <taxon>Sordariomycetidae</taxon>
        <taxon>Sordariales</taxon>
        <taxon>Podosporaceae</taxon>
        <taxon>Cladorrhinum</taxon>
    </lineage>
</organism>
<accession>A0AAV9HKQ4</accession>
<evidence type="ECO:0000313" key="3">
    <source>
        <dbReference type="EMBL" id="KAK4461298.1"/>
    </source>
</evidence>
<comment type="caution">
    <text evidence="3">The sequence shown here is derived from an EMBL/GenBank/DDBJ whole genome shotgun (WGS) entry which is preliminary data.</text>
</comment>
<dbReference type="Proteomes" id="UP001321749">
    <property type="component" value="Unassembled WGS sequence"/>
</dbReference>
<keyword evidence="1" id="KW-0175">Coiled coil</keyword>
<name>A0AAV9HKQ4_9PEZI</name>
<proteinExistence type="predicted"/>
<dbReference type="EMBL" id="MU864993">
    <property type="protein sequence ID" value="KAK4461298.1"/>
    <property type="molecule type" value="Genomic_DNA"/>
</dbReference>
<evidence type="ECO:0000256" key="2">
    <source>
        <dbReference type="SAM" id="Phobius"/>
    </source>
</evidence>
<reference evidence="3" key="2">
    <citation type="submission" date="2023-06" db="EMBL/GenBank/DDBJ databases">
        <authorList>
            <consortium name="Lawrence Berkeley National Laboratory"/>
            <person name="Mondo S.J."/>
            <person name="Hensen N."/>
            <person name="Bonometti L."/>
            <person name="Westerberg I."/>
            <person name="Brannstrom I.O."/>
            <person name="Guillou S."/>
            <person name="Cros-Aarteil S."/>
            <person name="Calhoun S."/>
            <person name="Haridas S."/>
            <person name="Kuo A."/>
            <person name="Pangilinan J."/>
            <person name="Riley R."/>
            <person name="Labutti K."/>
            <person name="Andreopoulos B."/>
            <person name="Lipzen A."/>
            <person name="Chen C."/>
            <person name="Yanf M."/>
            <person name="Daum C."/>
            <person name="Ng V."/>
            <person name="Clum A."/>
            <person name="Steindorff A."/>
            <person name="Ohm R."/>
            <person name="Martin F."/>
            <person name="Silar P."/>
            <person name="Natvig D."/>
            <person name="Lalanne C."/>
            <person name="Gautier V."/>
            <person name="Ament-Velasquez S.L."/>
            <person name="Kruys A."/>
            <person name="Hutchinson M.I."/>
            <person name="Powell A.J."/>
            <person name="Barry K."/>
            <person name="Miller A.N."/>
            <person name="Grigoriev I.V."/>
            <person name="Debuchy R."/>
            <person name="Gladieux P."/>
            <person name="Thoren M.H."/>
            <person name="Johannesson H."/>
        </authorList>
    </citation>
    <scope>NUCLEOTIDE SEQUENCE</scope>
    <source>
        <strain evidence="3">PSN324</strain>
    </source>
</reference>
<protein>
    <recommendedName>
        <fullName evidence="5">Fungal N-terminal domain-containing protein</fullName>
    </recommendedName>
</protein>
<gene>
    <name evidence="3" type="ORF">QBC42DRAFT_252577</name>
</gene>
<evidence type="ECO:0000313" key="4">
    <source>
        <dbReference type="Proteomes" id="UP001321749"/>
    </source>
</evidence>
<evidence type="ECO:0008006" key="5">
    <source>
        <dbReference type="Google" id="ProtNLM"/>
    </source>
</evidence>